<keyword evidence="2" id="KW-0472">Membrane</keyword>
<evidence type="ECO:0008006" key="5">
    <source>
        <dbReference type="Google" id="ProtNLM"/>
    </source>
</evidence>
<proteinExistence type="predicted"/>
<evidence type="ECO:0000256" key="2">
    <source>
        <dbReference type="SAM" id="Phobius"/>
    </source>
</evidence>
<sequence>MPFPASSTVRHPSSEMNASKDGTDGTGCQSRNAEGCESQGLLEAAHTIPVRAPATSQYRQRLQYAVVLVGLVAVLSASVSFTVRRSLRTASSFPERFLSDNGTTIYEPMIFNLNKTGESCANIDKIGVLGFNVSSDVECSVWCQSLVNCVQFIYSPEYLDDRGSSNCRVLMDWCDLKPAPGWNLYDGAGGKIMNNGLVFGFDAHWTMEGSQQWVFQGGNLGCPRDTFWCPASGVEELVVAGPPPRERWEAVFNFIVAGRRQPGDYRPSYICEDASRPLVFATARINPFGFGSRMNNFANEVLWAMWAGAPLVLCARAGAHDSWPTYFDPVDFARCSDCGDAPSVFASGSCAGAFASRSLDEASVGDLKRFVYSKVFRFNSRVMERRSALLESLAITGAPYVGVHMRRGDKINETLAGQPGRYIGVEVFAKEVRKQCHALGRQACAVYVASDWSAARGELQEQLPEMVVVSQGRLSPELYKVRNDDWEDEAAKDAEEASFVLDLSMLTHASVFIGTATSNVGRFVYFLRPGNATSISLDCGGSFLMLNC</sequence>
<keyword evidence="4" id="KW-1185">Reference proteome</keyword>
<dbReference type="CDD" id="cd11296">
    <property type="entry name" value="O-FucT_like"/>
    <property type="match status" value="1"/>
</dbReference>
<gene>
    <name evidence="3" type="ORF">PCOR1329_LOCUS59718</name>
</gene>
<evidence type="ECO:0000313" key="3">
    <source>
        <dbReference type="EMBL" id="CAK0874968.1"/>
    </source>
</evidence>
<evidence type="ECO:0000313" key="4">
    <source>
        <dbReference type="Proteomes" id="UP001189429"/>
    </source>
</evidence>
<dbReference type="EMBL" id="CAUYUJ010017455">
    <property type="protein sequence ID" value="CAK0874968.1"/>
    <property type="molecule type" value="Genomic_DNA"/>
</dbReference>
<evidence type="ECO:0000256" key="1">
    <source>
        <dbReference type="SAM" id="MobiDB-lite"/>
    </source>
</evidence>
<feature type="compositionally biased region" description="Polar residues" evidence="1">
    <location>
        <begin position="1"/>
        <end position="17"/>
    </location>
</feature>
<keyword evidence="2" id="KW-0812">Transmembrane</keyword>
<reference evidence="3" key="1">
    <citation type="submission" date="2023-10" db="EMBL/GenBank/DDBJ databases">
        <authorList>
            <person name="Chen Y."/>
            <person name="Shah S."/>
            <person name="Dougan E. K."/>
            <person name="Thang M."/>
            <person name="Chan C."/>
        </authorList>
    </citation>
    <scope>NUCLEOTIDE SEQUENCE [LARGE SCALE GENOMIC DNA]</scope>
</reference>
<keyword evidence="2" id="KW-1133">Transmembrane helix</keyword>
<feature type="transmembrane region" description="Helical" evidence="2">
    <location>
        <begin position="64"/>
        <end position="83"/>
    </location>
</feature>
<name>A0ABN9VPY2_9DINO</name>
<accession>A0ABN9VPY2</accession>
<dbReference type="PANTHER" id="PTHR13132">
    <property type="entry name" value="ALPHA- 1,6 -FUCOSYLTRANSFERASE"/>
    <property type="match status" value="1"/>
</dbReference>
<comment type="caution">
    <text evidence="3">The sequence shown here is derived from an EMBL/GenBank/DDBJ whole genome shotgun (WGS) entry which is preliminary data.</text>
</comment>
<dbReference type="PANTHER" id="PTHR13132:SF29">
    <property type="entry name" value="ALPHA-(1,6)-FUCOSYLTRANSFERASE"/>
    <property type="match status" value="1"/>
</dbReference>
<organism evidence="3 4">
    <name type="scientific">Prorocentrum cordatum</name>
    <dbReference type="NCBI Taxonomy" id="2364126"/>
    <lineage>
        <taxon>Eukaryota</taxon>
        <taxon>Sar</taxon>
        <taxon>Alveolata</taxon>
        <taxon>Dinophyceae</taxon>
        <taxon>Prorocentrales</taxon>
        <taxon>Prorocentraceae</taxon>
        <taxon>Prorocentrum</taxon>
    </lineage>
</organism>
<dbReference type="Proteomes" id="UP001189429">
    <property type="component" value="Unassembled WGS sequence"/>
</dbReference>
<feature type="region of interest" description="Disordered" evidence="1">
    <location>
        <begin position="1"/>
        <end position="32"/>
    </location>
</feature>
<protein>
    <recommendedName>
        <fullName evidence="5">GDP-fucose protein O-fucosyltransferase 1</fullName>
    </recommendedName>
</protein>
<dbReference type="Gene3D" id="3.40.50.11350">
    <property type="match status" value="1"/>
</dbReference>